<dbReference type="RefSeq" id="WP_245097141.1">
    <property type="nucleotide sequence ID" value="NZ_CP095053.1"/>
</dbReference>
<dbReference type="KEGG" id="haei:MUN82_10020"/>
<dbReference type="EMBL" id="CP095053">
    <property type="protein sequence ID" value="UOR07415.1"/>
    <property type="molecule type" value="Genomic_DNA"/>
</dbReference>
<dbReference type="InterPro" id="IPR036390">
    <property type="entry name" value="WH_DNA-bd_sf"/>
</dbReference>
<accession>A0A8T9SZW2</accession>
<dbReference type="Proteomes" id="UP000829925">
    <property type="component" value="Chromosome"/>
</dbReference>
<proteinExistence type="predicted"/>
<protein>
    <submittedName>
        <fullName evidence="1">MarR family winged helix-turn-helix transcriptional regulator</fullName>
    </submittedName>
</protein>
<keyword evidence="2" id="KW-1185">Reference proteome</keyword>
<organism evidence="1 2">
    <name type="scientific">Hymenobacter aerilatus</name>
    <dbReference type="NCBI Taxonomy" id="2932251"/>
    <lineage>
        <taxon>Bacteria</taxon>
        <taxon>Pseudomonadati</taxon>
        <taxon>Bacteroidota</taxon>
        <taxon>Cytophagia</taxon>
        <taxon>Cytophagales</taxon>
        <taxon>Hymenobacteraceae</taxon>
        <taxon>Hymenobacter</taxon>
    </lineage>
</organism>
<name>A0A8T9SZW2_9BACT</name>
<sequence length="122" mass="13705">MSNVFKINTEEWIVRALVSEPVRKSTAAKHGLRPSHLQALMALYSLTQREMIAVTPGELYASTPTSPTLLRSYVWVLVLKGFVQRSRDARGRARLSLTVAGKLLMTEHARKLKRAAERYLAA</sequence>
<dbReference type="AlphaFoldDB" id="A0A8T9SZW2"/>
<gene>
    <name evidence="1" type="ORF">MUN82_10020</name>
</gene>
<dbReference type="SUPFAM" id="SSF46785">
    <property type="entry name" value="Winged helix' DNA-binding domain"/>
    <property type="match status" value="1"/>
</dbReference>
<dbReference type="Gene3D" id="1.10.10.10">
    <property type="entry name" value="Winged helix-like DNA-binding domain superfamily/Winged helix DNA-binding domain"/>
    <property type="match status" value="1"/>
</dbReference>
<evidence type="ECO:0000313" key="1">
    <source>
        <dbReference type="EMBL" id="UOR07415.1"/>
    </source>
</evidence>
<evidence type="ECO:0000313" key="2">
    <source>
        <dbReference type="Proteomes" id="UP000829925"/>
    </source>
</evidence>
<reference evidence="1 2" key="1">
    <citation type="submission" date="2022-04" db="EMBL/GenBank/DDBJ databases">
        <title>Hymenobacter sp. isolated from the air.</title>
        <authorList>
            <person name="Won M."/>
            <person name="Lee C.-M."/>
            <person name="Woen H.-Y."/>
            <person name="Kwon S.-W."/>
        </authorList>
    </citation>
    <scope>NUCLEOTIDE SEQUENCE [LARGE SCALE GENOMIC DNA]</scope>
    <source>
        <strain evidence="2">5413 J-13</strain>
    </source>
</reference>
<dbReference type="InterPro" id="IPR036388">
    <property type="entry name" value="WH-like_DNA-bd_sf"/>
</dbReference>